<evidence type="ECO:0000313" key="3">
    <source>
        <dbReference type="Proteomes" id="UP000322530"/>
    </source>
</evidence>
<dbReference type="RefSeq" id="WP_149404213.1">
    <property type="nucleotide sequence ID" value="NZ_BIXY01000108.1"/>
</dbReference>
<sequence length="328" mass="36516">MKILVTGGTGFLGRHLVSALLDRGHRVYVMGRNFVSVQDFLTDGAIPIKCDLRDHEAVYAACAGMNTVYHLGALVGPWGDGTDFAAVNIEGTAAVLEGCRRHHVKRCVYVSSTCVTFNGHDQHAISEQTPYTRHFTSDYALTKKRAEEMVKSTVDVPAVIIRPSFVFGPGDQWLPGVVEAAAQQRFYQIGNGRNQVDLTYVDNVTQALLAALYVVNATGKTYIITNDEHVYIWDMIRTLLQRVKCSTELRYVPLPFARAVASFRERQAERGKGMAPILTRYGVDMLSCTQTYDITAARRDLGYQPIVSVAEGIERTVETWQLQHRIAI</sequence>
<dbReference type="Proteomes" id="UP000322530">
    <property type="component" value="Unassembled WGS sequence"/>
</dbReference>
<dbReference type="GO" id="GO:0016616">
    <property type="term" value="F:oxidoreductase activity, acting on the CH-OH group of donors, NAD or NADP as acceptor"/>
    <property type="evidence" value="ECO:0007669"/>
    <property type="project" value="InterPro"/>
</dbReference>
<name>A0A5A5TJ68_9CHLR</name>
<comment type="caution">
    <text evidence="2">The sequence shown here is derived from an EMBL/GenBank/DDBJ whole genome shotgun (WGS) entry which is preliminary data.</text>
</comment>
<dbReference type="OrthoDB" id="9803061at2"/>
<dbReference type="Pfam" id="PF01073">
    <property type="entry name" value="3Beta_HSD"/>
    <property type="match status" value="1"/>
</dbReference>
<dbReference type="PANTHER" id="PTHR48079">
    <property type="entry name" value="PROTEIN YEEZ"/>
    <property type="match status" value="1"/>
</dbReference>
<organism evidence="2 3">
    <name type="scientific">Dictyobacter arantiisoli</name>
    <dbReference type="NCBI Taxonomy" id="2014874"/>
    <lineage>
        <taxon>Bacteria</taxon>
        <taxon>Bacillati</taxon>
        <taxon>Chloroflexota</taxon>
        <taxon>Ktedonobacteria</taxon>
        <taxon>Ktedonobacterales</taxon>
        <taxon>Dictyobacteraceae</taxon>
        <taxon>Dictyobacter</taxon>
    </lineage>
</organism>
<protein>
    <submittedName>
        <fullName evidence="2">3-beta hydroxysteroid dehydrogenase</fullName>
    </submittedName>
</protein>
<accession>A0A5A5TJ68</accession>
<keyword evidence="3" id="KW-1185">Reference proteome</keyword>
<dbReference type="PANTHER" id="PTHR48079:SF6">
    <property type="entry name" value="NAD(P)-BINDING DOMAIN-CONTAINING PROTEIN-RELATED"/>
    <property type="match status" value="1"/>
</dbReference>
<dbReference type="GO" id="GO:0004029">
    <property type="term" value="F:aldehyde dehydrogenase (NAD+) activity"/>
    <property type="evidence" value="ECO:0007669"/>
    <property type="project" value="TreeGrafter"/>
</dbReference>
<evidence type="ECO:0000259" key="1">
    <source>
        <dbReference type="Pfam" id="PF01073"/>
    </source>
</evidence>
<dbReference type="SUPFAM" id="SSF51735">
    <property type="entry name" value="NAD(P)-binding Rossmann-fold domains"/>
    <property type="match status" value="1"/>
</dbReference>
<dbReference type="GO" id="GO:0005737">
    <property type="term" value="C:cytoplasm"/>
    <property type="evidence" value="ECO:0007669"/>
    <property type="project" value="TreeGrafter"/>
</dbReference>
<dbReference type="EMBL" id="BIXY01000108">
    <property type="protein sequence ID" value="GCF11382.1"/>
    <property type="molecule type" value="Genomic_DNA"/>
</dbReference>
<proteinExistence type="predicted"/>
<dbReference type="InterPro" id="IPR036291">
    <property type="entry name" value="NAD(P)-bd_dom_sf"/>
</dbReference>
<gene>
    <name evidence="2" type="ORF">KDI_49460</name>
</gene>
<dbReference type="InterPro" id="IPR051783">
    <property type="entry name" value="NAD(P)-dependent_oxidoreduct"/>
</dbReference>
<reference evidence="2 3" key="1">
    <citation type="submission" date="2019-01" db="EMBL/GenBank/DDBJ databases">
        <title>Draft genome sequence of Dictyobacter sp. Uno17.</title>
        <authorList>
            <person name="Wang C.M."/>
            <person name="Zheng Y."/>
            <person name="Sakai Y."/>
            <person name="Abe K."/>
            <person name="Yokota A."/>
            <person name="Yabe S."/>
        </authorList>
    </citation>
    <scope>NUCLEOTIDE SEQUENCE [LARGE SCALE GENOMIC DNA]</scope>
    <source>
        <strain evidence="2 3">Uno17</strain>
    </source>
</reference>
<dbReference type="AlphaFoldDB" id="A0A5A5TJ68"/>
<dbReference type="Gene3D" id="3.40.50.720">
    <property type="entry name" value="NAD(P)-binding Rossmann-like Domain"/>
    <property type="match status" value="1"/>
</dbReference>
<dbReference type="GO" id="GO:0006694">
    <property type="term" value="P:steroid biosynthetic process"/>
    <property type="evidence" value="ECO:0007669"/>
    <property type="project" value="InterPro"/>
</dbReference>
<evidence type="ECO:0000313" key="2">
    <source>
        <dbReference type="EMBL" id="GCF11382.1"/>
    </source>
</evidence>
<feature type="domain" description="3-beta hydroxysteroid dehydrogenase/isomerase" evidence="1">
    <location>
        <begin position="4"/>
        <end position="245"/>
    </location>
</feature>
<dbReference type="InterPro" id="IPR002225">
    <property type="entry name" value="3Beta_OHSteriod_DH/Estase"/>
</dbReference>